<organism evidence="4 5">
    <name type="scientific">Hominiventricola aquisgranensis</name>
    <dbReference type="NCBI Taxonomy" id="3133164"/>
    <lineage>
        <taxon>Bacteria</taxon>
        <taxon>Bacillati</taxon>
        <taxon>Bacillota</taxon>
        <taxon>Clostridia</taxon>
        <taxon>Lachnospirales</taxon>
        <taxon>Lachnospiraceae</taxon>
        <taxon>Hominiventricola</taxon>
    </lineage>
</organism>
<dbReference type="EMBL" id="JBBMFC010000016">
    <property type="protein sequence ID" value="MEQ2579173.1"/>
    <property type="molecule type" value="Genomic_DNA"/>
</dbReference>
<feature type="domain" description="DUF5717" evidence="3">
    <location>
        <begin position="1"/>
        <end position="118"/>
    </location>
</feature>
<name>A0ABV1I1V6_9FIRM</name>
<evidence type="ECO:0000313" key="5">
    <source>
        <dbReference type="Proteomes" id="UP001470288"/>
    </source>
</evidence>
<feature type="region of interest" description="Disordered" evidence="1">
    <location>
        <begin position="126"/>
        <end position="146"/>
    </location>
</feature>
<feature type="domain" description="DUF5717" evidence="2">
    <location>
        <begin position="736"/>
        <end position="1039"/>
    </location>
</feature>
<evidence type="ECO:0000259" key="2">
    <source>
        <dbReference type="Pfam" id="PF18983"/>
    </source>
</evidence>
<evidence type="ECO:0000313" key="4">
    <source>
        <dbReference type="EMBL" id="MEQ2579173.1"/>
    </source>
</evidence>
<dbReference type="Proteomes" id="UP001470288">
    <property type="component" value="Unassembled WGS sequence"/>
</dbReference>
<evidence type="ECO:0000256" key="1">
    <source>
        <dbReference type="SAM" id="MobiDB-lite"/>
    </source>
</evidence>
<dbReference type="InterPro" id="IPR043775">
    <property type="entry name" value="DUF5717_N"/>
</dbReference>
<feature type="domain" description="DUF5717" evidence="3">
    <location>
        <begin position="163"/>
        <end position="729"/>
    </location>
</feature>
<comment type="caution">
    <text evidence="4">The sequence shown here is derived from an EMBL/GenBank/DDBJ whole genome shotgun (WGS) entry which is preliminary data.</text>
</comment>
<keyword evidence="5" id="KW-1185">Reference proteome</keyword>
<sequence length="1042" mass="122603">MKEKIIDFSNGIFSYDQVRLTTEPERIEIELDPGKGVKGDLIVSSQDERRVKGMIFSRVPGLTFQKSSFFGRAARLEYTYYAEHLRPGETFTESLWIESNAGEYEIPVTIRIRSQEPAVENLEDLSLPEETEEPEENAQEKPCRGKGRSEAWLLKRKREQALAGLQLCMEKSELHTCSRKDAVKEFRTHVDTLLELDPDHSAWMLLNAWVMGLENRQEEAGWILRKYEKTRLFQQRDVRTKELYLYVNSIYRKDGQVTEQAVVQLRKLYQKYPEDWMLTYFLLKLDPELLRDKRTRYRILERQYRMGTRHRLLYLEAWNLLSEDAALFQGLDGFVLQICAWASEHGLLTSQIALLAAGQAVRLKRWSPLAVRLLKGCYQKEPCKETVGAVCAVYIRGHRTDKEAFGWYEKGVELDAKITNLYEYFIYSLPEDYDKLLPRQILLYFEYHNTLTSRQKTVFYSNLVRFGAIRRPEYEEHRKKMQEFLLQQVKERRINEELAWLYGRCLLPETLDNEELTAVAELLFTRKVTCEDRRIRQIKVVHAQLERPQIVPLQNGTAQVQVYTPRAKVVLIDEAGREHVGTVKYNLKRLMIEPRFLQMCLMRLKNNRGLNIYLVEGGVEGRLTHDNVDAAYRLLEDQGLSETYAQQLKLKVLDYEKRHRRLEPGKELDERLVIEHPEKLSREDQAAYLEILIYVRKDEEAYALLKETGCKLVDPRSLLKLLQRLLSDERDTKEHLRPFAREVFRKGVYTEKIVALLAEELKGNTEELLRLWKAADQFGLVLPELEDTLLAQSLFTEHMTEEVFPVFQQVDDRGGDPVMISAWLNYMSWKDFVKNEPVPEGFFQSLEHHLMWEDHLCTVAELSVLRQYSALLLLTDAQKRLAGRLLKEPAIRRTRFAFMDQLVPLTDEIEYQDARTVLEYRCDPSHKVILHYVLEYHGKRTFDYMTVQLFPVCGGIFVKSFPLFYGERLTWFFTEEKPDGTVVSTVSKTLEQQQDCEDNKTRYERLCRMQRALDLHQEKALRRMMAEYEELLEITQDGFRAR</sequence>
<dbReference type="Pfam" id="PF18983">
    <property type="entry name" value="DUF5717"/>
    <property type="match status" value="1"/>
</dbReference>
<feature type="compositionally biased region" description="Acidic residues" evidence="1">
    <location>
        <begin position="126"/>
        <end position="137"/>
    </location>
</feature>
<reference evidence="4 5" key="1">
    <citation type="submission" date="2024-03" db="EMBL/GenBank/DDBJ databases">
        <title>Human intestinal bacterial collection.</title>
        <authorList>
            <person name="Pauvert C."/>
            <person name="Hitch T.C.A."/>
            <person name="Clavel T."/>
        </authorList>
    </citation>
    <scope>NUCLEOTIDE SEQUENCE [LARGE SCALE GENOMIC DNA]</scope>
    <source>
        <strain evidence="4 5">CLA-AA-H78B</strain>
    </source>
</reference>
<dbReference type="Pfam" id="PF18984">
    <property type="entry name" value="DUF5717_N"/>
    <property type="match status" value="2"/>
</dbReference>
<accession>A0ABV1I1V6</accession>
<dbReference type="InterPro" id="IPR043774">
    <property type="entry name" value="DUF5717_C"/>
</dbReference>
<protein>
    <submittedName>
        <fullName evidence="4">DUF5717 family protein</fullName>
    </submittedName>
</protein>
<proteinExistence type="predicted"/>
<evidence type="ECO:0000259" key="3">
    <source>
        <dbReference type="Pfam" id="PF18984"/>
    </source>
</evidence>
<gene>
    <name evidence="4" type="ORF">WMO62_10100</name>
</gene>
<dbReference type="RefSeq" id="WP_349144575.1">
    <property type="nucleotide sequence ID" value="NZ_JBBMFC010000016.1"/>
</dbReference>